<dbReference type="Pfam" id="PF09697">
    <property type="entry name" value="Porph_ging"/>
    <property type="match status" value="1"/>
</dbReference>
<comment type="caution">
    <text evidence="1">The sequence shown here is derived from an EMBL/GenBank/DDBJ whole genome shotgun (WGS) entry which is preliminary data.</text>
</comment>
<gene>
    <name evidence="1" type="ORF">GCM10023315_12830</name>
</gene>
<sequence>MAQDFQGIAIYKSHRKMDLKIDEKKVNSDMQKQIQEQLKRQFQQEYTLNFNRNESYYKQNEKLDRPSPPSSSGITIKLNQGSDIIYRNIKENRYANKTEISGKIFLIKDTLQPKKWELVNETKYIGEYACFKAVFKEDYTTKTITEEGNYEDVTKERVVTVWYTPQIPVSSGPGDFFGLPGLVLEVNDGKLTLVCTKIVLNPEKEFEIVEPTKGKEVSQKEFDSIRKKKQEENMEMFRSRKRGRDGESVFVTIGG</sequence>
<keyword evidence="2" id="KW-1185">Reference proteome</keyword>
<dbReference type="Proteomes" id="UP001501692">
    <property type="component" value="Unassembled WGS sequence"/>
</dbReference>
<name>A0ABP9HAD5_9FLAO</name>
<protein>
    <submittedName>
        <fullName evidence="1">GLPGLI family protein</fullName>
    </submittedName>
</protein>
<reference evidence="2" key="1">
    <citation type="journal article" date="2019" name="Int. J. Syst. Evol. Microbiol.">
        <title>The Global Catalogue of Microorganisms (GCM) 10K type strain sequencing project: providing services to taxonomists for standard genome sequencing and annotation.</title>
        <authorList>
            <consortium name="The Broad Institute Genomics Platform"/>
            <consortium name="The Broad Institute Genome Sequencing Center for Infectious Disease"/>
            <person name="Wu L."/>
            <person name="Ma J."/>
        </authorList>
    </citation>
    <scope>NUCLEOTIDE SEQUENCE [LARGE SCALE GENOMIC DNA]</scope>
    <source>
        <strain evidence="2">JCM 18287</strain>
    </source>
</reference>
<organism evidence="1 2">
    <name type="scientific">Algibacter aquimarinus</name>
    <dbReference type="NCBI Taxonomy" id="1136748"/>
    <lineage>
        <taxon>Bacteria</taxon>
        <taxon>Pseudomonadati</taxon>
        <taxon>Bacteroidota</taxon>
        <taxon>Flavobacteriia</taxon>
        <taxon>Flavobacteriales</taxon>
        <taxon>Flavobacteriaceae</taxon>
        <taxon>Algibacter</taxon>
    </lineage>
</organism>
<evidence type="ECO:0000313" key="2">
    <source>
        <dbReference type="Proteomes" id="UP001501692"/>
    </source>
</evidence>
<dbReference type="InterPro" id="IPR005901">
    <property type="entry name" value="GLPGLI"/>
</dbReference>
<evidence type="ECO:0000313" key="1">
    <source>
        <dbReference type="EMBL" id="GAA4965335.1"/>
    </source>
</evidence>
<accession>A0ABP9HAD5</accession>
<dbReference type="EMBL" id="BAABJK010000004">
    <property type="protein sequence ID" value="GAA4965335.1"/>
    <property type="molecule type" value="Genomic_DNA"/>
</dbReference>
<proteinExistence type="predicted"/>
<dbReference type="NCBIfam" id="TIGR01200">
    <property type="entry name" value="GLPGLI"/>
    <property type="match status" value="1"/>
</dbReference>